<name>A0A8C4P380_DRONO</name>
<evidence type="ECO:0000313" key="4">
    <source>
        <dbReference type="Proteomes" id="UP000694423"/>
    </source>
</evidence>
<evidence type="ECO:0008006" key="5">
    <source>
        <dbReference type="Google" id="ProtNLM"/>
    </source>
</evidence>
<proteinExistence type="predicted"/>
<keyword evidence="4" id="KW-1185">Reference proteome</keyword>
<evidence type="ECO:0000313" key="3">
    <source>
        <dbReference type="Ensembl" id="ENSDNVP00000003469.1"/>
    </source>
</evidence>
<dbReference type="GO" id="GO:0005783">
    <property type="term" value="C:endoplasmic reticulum"/>
    <property type="evidence" value="ECO:0007669"/>
    <property type="project" value="TreeGrafter"/>
</dbReference>
<organism evidence="3 4">
    <name type="scientific">Dromaius novaehollandiae</name>
    <name type="common">Emu</name>
    <dbReference type="NCBI Taxonomy" id="8790"/>
    <lineage>
        <taxon>Eukaryota</taxon>
        <taxon>Metazoa</taxon>
        <taxon>Chordata</taxon>
        <taxon>Craniata</taxon>
        <taxon>Vertebrata</taxon>
        <taxon>Euteleostomi</taxon>
        <taxon>Archelosauria</taxon>
        <taxon>Archosauria</taxon>
        <taxon>Dinosauria</taxon>
        <taxon>Saurischia</taxon>
        <taxon>Theropoda</taxon>
        <taxon>Coelurosauria</taxon>
        <taxon>Aves</taxon>
        <taxon>Palaeognathae</taxon>
        <taxon>Casuariiformes</taxon>
        <taxon>Dromaiidae</taxon>
        <taxon>Dromaius</taxon>
    </lineage>
</organism>
<dbReference type="AlphaFoldDB" id="A0A8C4P380"/>
<dbReference type="PANTHER" id="PTHR36691:SF1">
    <property type="entry name" value="TRANSMEMBRANE PROTEIN 247"/>
    <property type="match status" value="1"/>
</dbReference>
<sequence length="156" mass="18382">MENLNDMAHQDPWVKGGTSALQPEVSTNAEELEQLCSKQVTAADTQLERVRWDSALARLKYKHENNEKQRLHEEKMEQIHQQAAKIPFSQGLHDLFWPPNQNALFLCCFIFIRVIYTVRELAFFLVMKHYVFCFAIVLCFILKKIFQDYKNKKKCS</sequence>
<accession>A0A8C4P380</accession>
<dbReference type="PANTHER" id="PTHR36691">
    <property type="entry name" value="TRANSMEMBRANE PROTEIN 247"/>
    <property type="match status" value="1"/>
</dbReference>
<dbReference type="Ensembl" id="ENSDNVT00000004176.1">
    <property type="protein sequence ID" value="ENSDNVP00000003469.1"/>
    <property type="gene ID" value="ENSDNVG00000002450.1"/>
</dbReference>
<protein>
    <recommendedName>
        <fullName evidence="5">Transmembrane protein 247</fullName>
    </recommendedName>
</protein>
<evidence type="ECO:0000256" key="2">
    <source>
        <dbReference type="SAM" id="Phobius"/>
    </source>
</evidence>
<dbReference type="Proteomes" id="UP000694423">
    <property type="component" value="Unplaced"/>
</dbReference>
<dbReference type="Pfam" id="PF15444">
    <property type="entry name" value="TMEM247"/>
    <property type="match status" value="1"/>
</dbReference>
<feature type="region of interest" description="Disordered" evidence="1">
    <location>
        <begin position="1"/>
        <end position="20"/>
    </location>
</feature>
<reference evidence="3" key="1">
    <citation type="submission" date="2025-08" db="UniProtKB">
        <authorList>
            <consortium name="Ensembl"/>
        </authorList>
    </citation>
    <scope>IDENTIFICATION</scope>
</reference>
<keyword evidence="2" id="KW-1133">Transmembrane helix</keyword>
<reference evidence="3" key="2">
    <citation type="submission" date="2025-09" db="UniProtKB">
        <authorList>
            <consortium name="Ensembl"/>
        </authorList>
    </citation>
    <scope>IDENTIFICATION</scope>
</reference>
<keyword evidence="2" id="KW-0472">Membrane</keyword>
<evidence type="ECO:0000256" key="1">
    <source>
        <dbReference type="SAM" id="MobiDB-lite"/>
    </source>
</evidence>
<feature type="transmembrane region" description="Helical" evidence="2">
    <location>
        <begin position="122"/>
        <end position="142"/>
    </location>
</feature>
<dbReference type="InterPro" id="IPR029200">
    <property type="entry name" value="TMEM247"/>
</dbReference>
<keyword evidence="2" id="KW-0812">Transmembrane</keyword>